<name>A0A4R2C2N3_9HYPH</name>
<dbReference type="InterPro" id="IPR001932">
    <property type="entry name" value="PPM-type_phosphatase-like_dom"/>
</dbReference>
<dbReference type="InterPro" id="IPR017748">
    <property type="entry name" value="TagF"/>
</dbReference>
<proteinExistence type="predicted"/>
<organism evidence="2 3">
    <name type="scientific">Sinorhizobium americanum</name>
    <dbReference type="NCBI Taxonomy" id="194963"/>
    <lineage>
        <taxon>Bacteria</taxon>
        <taxon>Pseudomonadati</taxon>
        <taxon>Pseudomonadota</taxon>
        <taxon>Alphaproteobacteria</taxon>
        <taxon>Hyphomicrobiales</taxon>
        <taxon>Rhizobiaceae</taxon>
        <taxon>Sinorhizobium/Ensifer group</taxon>
        <taxon>Sinorhizobium</taxon>
    </lineage>
</organism>
<dbReference type="EMBL" id="SLVU01000002">
    <property type="protein sequence ID" value="TCN33815.1"/>
    <property type="molecule type" value="Genomic_DNA"/>
</dbReference>
<accession>A0A4R2C2N3</accession>
<dbReference type="NCBIfam" id="TIGR03373">
    <property type="entry name" value="VI_minor_4"/>
    <property type="match status" value="1"/>
</dbReference>
<reference evidence="2 3" key="1">
    <citation type="submission" date="2019-03" db="EMBL/GenBank/DDBJ databases">
        <title>Genomic Encyclopedia of Type Strains, Phase IV (KMG-V): Genome sequencing to study the core and pangenomes of soil and plant-associated prokaryotes.</title>
        <authorList>
            <person name="Whitman W."/>
        </authorList>
    </citation>
    <scope>NUCLEOTIDE SEQUENCE [LARGE SCALE GENOMIC DNA]</scope>
    <source>
        <strain evidence="2 3">23C40</strain>
    </source>
</reference>
<dbReference type="PROSITE" id="PS51746">
    <property type="entry name" value="PPM_2"/>
    <property type="match status" value="1"/>
</dbReference>
<protein>
    <submittedName>
        <fullName evidence="2">Type VI secretion system protein ImpM</fullName>
    </submittedName>
</protein>
<dbReference type="SMART" id="SM00332">
    <property type="entry name" value="PP2Cc"/>
    <property type="match status" value="1"/>
</dbReference>
<sequence>MRQTSDIKAAEADRIGFFGKLPTHGDFVSTGIDHTLQRELDDWLQAGLRACQDRLGSRWRDAFHAMPAWRFIVERGRWGPATIAGVLLPSADRVGRSFPLVIAAQLHSFDDHPRQLYLDSPWFTAAEALAETSLARDFDIGTFMANLKRLRMPHAPESAIAGRFASLGRDSSSLWWKTDAAGRDAKGFRTASPPAPADFLRLVESAAGAAESAGQEAPGGEMRSIEAAPGHAAAESEVAAPIPETAPPPATFLGIAHSHATHLGTRLALNADALIASDPDRLFAVADGIGDEPAAAEASRITIAVLADGCGHDTLDEAIKNIKGKLGRAHGLLQSIASSASRQVPAASVAVLCIRGDRYAVIWAGDVRCYLLRDGLMRSLTRDHVEIGMKRRLTRYLGADRQLVPETLIDRVEAGDRFLLCSGSLIRVLGERAVAEALLDTDLERAAEALVQDALIGNARDNLSAIVIDAVQR</sequence>
<dbReference type="Pfam" id="PF09867">
    <property type="entry name" value="TagF_N"/>
    <property type="match status" value="1"/>
</dbReference>
<gene>
    <name evidence="2" type="ORF">EV184_102121</name>
</gene>
<dbReference type="SMART" id="SM00331">
    <property type="entry name" value="PP2C_SIG"/>
    <property type="match status" value="1"/>
</dbReference>
<dbReference type="InterPro" id="IPR038225">
    <property type="entry name" value="TagF_sf"/>
</dbReference>
<evidence type="ECO:0000313" key="3">
    <source>
        <dbReference type="Proteomes" id="UP000295043"/>
    </source>
</evidence>
<dbReference type="SUPFAM" id="SSF81606">
    <property type="entry name" value="PP2C-like"/>
    <property type="match status" value="1"/>
</dbReference>
<feature type="domain" description="PPM-type phosphatase" evidence="1">
    <location>
        <begin position="257"/>
        <end position="470"/>
    </location>
</feature>
<dbReference type="InterPro" id="IPR036457">
    <property type="entry name" value="PPM-type-like_dom_sf"/>
</dbReference>
<dbReference type="RefSeq" id="WP_132072995.1">
    <property type="nucleotide sequence ID" value="NZ_SLVU01000002.1"/>
</dbReference>
<dbReference type="Proteomes" id="UP000295043">
    <property type="component" value="Unassembled WGS sequence"/>
</dbReference>
<dbReference type="Gene3D" id="3.60.40.10">
    <property type="entry name" value="PPM-type phosphatase domain"/>
    <property type="match status" value="1"/>
</dbReference>
<comment type="caution">
    <text evidence="2">The sequence shown here is derived from an EMBL/GenBank/DDBJ whole genome shotgun (WGS) entry which is preliminary data.</text>
</comment>
<dbReference type="Gene3D" id="3.40.1730.10">
    <property type="entry name" value="pa0076 domain"/>
    <property type="match status" value="1"/>
</dbReference>
<dbReference type="AlphaFoldDB" id="A0A4R2C2N3"/>
<evidence type="ECO:0000313" key="2">
    <source>
        <dbReference type="EMBL" id="TCN33815.1"/>
    </source>
</evidence>
<evidence type="ECO:0000259" key="1">
    <source>
        <dbReference type="PROSITE" id="PS51746"/>
    </source>
</evidence>